<keyword evidence="2 5" id="KW-0418">Kinase</keyword>
<dbReference type="Pfam" id="PF00586">
    <property type="entry name" value="AIRS"/>
    <property type="match status" value="1"/>
</dbReference>
<feature type="domain" description="PurM-like N-terminal" evidence="3">
    <location>
        <begin position="26"/>
        <end position="135"/>
    </location>
</feature>
<comment type="pathway">
    <text evidence="2">Cofactor biosynthesis; thiamine diphosphate biosynthesis; thiamine diphosphate from thiamine phosphate: step 1/1.</text>
</comment>
<reference evidence="5 6" key="1">
    <citation type="journal article" date="2022" name="Mar. Drugs">
        <title>Bioassay-Guided Fractionation Leads to the Detection of Cholic Acid Generated by the Rare Thalassomonas sp.</title>
        <authorList>
            <person name="Pheiffer F."/>
            <person name="Schneider Y.K."/>
            <person name="Hansen E.H."/>
            <person name="Andersen J.H."/>
            <person name="Isaksson J."/>
            <person name="Busche T."/>
            <person name="R C."/>
            <person name="Kalinowski J."/>
            <person name="Zyl L.V."/>
            <person name="Trindade M."/>
        </authorList>
    </citation>
    <scope>NUCLEOTIDE SEQUENCE [LARGE SCALE GENOMIC DNA]</scope>
    <source>
        <strain evidence="5 6">A5K-61T</strain>
    </source>
</reference>
<feature type="binding site" evidence="2">
    <location>
        <position position="73"/>
    </location>
    <ligand>
        <name>Mg(2+)</name>
        <dbReference type="ChEBI" id="CHEBI:18420"/>
        <label>4</label>
    </ligand>
</feature>
<dbReference type="SUPFAM" id="SSF56042">
    <property type="entry name" value="PurM C-terminal domain-like"/>
    <property type="match status" value="1"/>
</dbReference>
<dbReference type="Pfam" id="PF02769">
    <property type="entry name" value="AIRS_C"/>
    <property type="match status" value="1"/>
</dbReference>
<feature type="binding site" evidence="2">
    <location>
        <position position="73"/>
    </location>
    <ligand>
        <name>Mg(2+)</name>
        <dbReference type="ChEBI" id="CHEBI:18420"/>
        <label>3</label>
    </ligand>
</feature>
<keyword evidence="2" id="KW-0547">Nucleotide-binding</keyword>
<dbReference type="SUPFAM" id="SSF55326">
    <property type="entry name" value="PurM N-terminal domain-like"/>
    <property type="match status" value="1"/>
</dbReference>
<dbReference type="PANTHER" id="PTHR30270">
    <property type="entry name" value="THIAMINE-MONOPHOSPHATE KINASE"/>
    <property type="match status" value="1"/>
</dbReference>
<feature type="binding site" evidence="2">
    <location>
        <position position="52"/>
    </location>
    <ligand>
        <name>substrate</name>
    </ligand>
</feature>
<feature type="domain" description="PurM-like C-terminal" evidence="4">
    <location>
        <begin position="148"/>
        <end position="302"/>
    </location>
</feature>
<feature type="binding site" evidence="2">
    <location>
        <position position="43"/>
    </location>
    <ligand>
        <name>Mg(2+)</name>
        <dbReference type="ChEBI" id="CHEBI:18420"/>
        <label>4</label>
    </ligand>
</feature>
<feature type="binding site" evidence="2">
    <location>
        <position position="209"/>
    </location>
    <ligand>
        <name>Mg(2+)</name>
        <dbReference type="ChEBI" id="CHEBI:18420"/>
        <label>3</label>
    </ligand>
</feature>
<dbReference type="InterPro" id="IPR010918">
    <property type="entry name" value="PurM-like_C_dom"/>
</dbReference>
<dbReference type="Gene3D" id="3.30.1330.10">
    <property type="entry name" value="PurM-like, N-terminal domain"/>
    <property type="match status" value="1"/>
</dbReference>
<sequence>MKEFELIKHFFAEQIVKRKDVVLGIGDDCALIQPGERQHIAVTTDTLVAGVHFPLETEPRAIGHKAIAVNLSDLAAMGAEPAWISLALTLPEADEAWLKEFCAGVFELCEYYNVQLIGGDTTQGPLSITVTAQGITPADKYLLRSGAKAGDWLYVTGELGDAALALKHLQGQVKVEEVFSKQVMTKLNYPKPRVLAGQALKEYASSAIDLSDGLISDLQHICQASKVGANVVLDALPLSKVMLDTLEQQQAIELALSGGDDYELLFTVAEDNKVGMETSLAHAGINITCIGQINGSEKITTTLDNKPVSINSRGFEHFCEQGADDKSDQQS</sequence>
<evidence type="ECO:0000259" key="3">
    <source>
        <dbReference type="Pfam" id="PF00586"/>
    </source>
</evidence>
<evidence type="ECO:0000313" key="6">
    <source>
        <dbReference type="Proteomes" id="UP001215231"/>
    </source>
</evidence>
<feature type="binding site" evidence="2">
    <location>
        <position position="45"/>
    </location>
    <ligand>
        <name>Mg(2+)</name>
        <dbReference type="ChEBI" id="CHEBI:18420"/>
        <label>2</label>
    </ligand>
</feature>
<comment type="miscellaneous">
    <text evidence="2">Reaction mechanism of ThiL seems to utilize a direct, inline transfer of the gamma-phosphate of ATP to TMP rather than a phosphorylated enzyme intermediate.</text>
</comment>
<dbReference type="InterPro" id="IPR036921">
    <property type="entry name" value="PurM-like_N_sf"/>
</dbReference>
<dbReference type="InterPro" id="IPR006283">
    <property type="entry name" value="ThiL-like"/>
</dbReference>
<evidence type="ECO:0000256" key="2">
    <source>
        <dbReference type="HAMAP-Rule" id="MF_02128"/>
    </source>
</evidence>
<accession>A0ABY7VHU3</accession>
<proteinExistence type="inferred from homology"/>
<dbReference type="Gene3D" id="3.90.650.10">
    <property type="entry name" value="PurM-like C-terminal domain"/>
    <property type="match status" value="1"/>
</dbReference>
<dbReference type="Proteomes" id="UP001215231">
    <property type="component" value="Chromosome"/>
</dbReference>
<dbReference type="EC" id="2.7.4.16" evidence="2"/>
<keyword evidence="6" id="KW-1185">Reference proteome</keyword>
<dbReference type="InterPro" id="IPR016188">
    <property type="entry name" value="PurM-like_N"/>
</dbReference>
<comment type="caution">
    <text evidence="2">Lacks conserved residue(s) required for the propagation of feature annotation.</text>
</comment>
<dbReference type="HAMAP" id="MF_02128">
    <property type="entry name" value="TMP_kinase"/>
    <property type="match status" value="1"/>
</dbReference>
<keyword evidence="2 5" id="KW-0808">Transferase</keyword>
<protein>
    <recommendedName>
        <fullName evidence="2">Thiamine-monophosphate kinase</fullName>
        <shortName evidence="2">TMP kinase</shortName>
        <shortName evidence="2">Thiamine-phosphate kinase</shortName>
        <ecNumber evidence="2">2.7.4.16</ecNumber>
    </recommendedName>
</protein>
<organism evidence="5 6">
    <name type="scientific">Thalassomonas haliotis</name>
    <dbReference type="NCBI Taxonomy" id="485448"/>
    <lineage>
        <taxon>Bacteria</taxon>
        <taxon>Pseudomonadati</taxon>
        <taxon>Pseudomonadota</taxon>
        <taxon>Gammaproteobacteria</taxon>
        <taxon>Alteromonadales</taxon>
        <taxon>Colwelliaceae</taxon>
        <taxon>Thalassomonas</taxon>
    </lineage>
</organism>
<comment type="function">
    <text evidence="2">Catalyzes the ATP-dependent phosphorylation of thiamine-monophosphate (TMP) to form thiamine-pyrophosphate (TPP), the active form of vitamin B1.</text>
</comment>
<dbReference type="PANTHER" id="PTHR30270:SF0">
    <property type="entry name" value="THIAMINE-MONOPHOSPHATE KINASE"/>
    <property type="match status" value="1"/>
</dbReference>
<keyword evidence="2" id="KW-0460">Magnesium</keyword>
<feature type="binding site" evidence="2">
    <location>
        <position position="212"/>
    </location>
    <ligand>
        <name>Mg(2+)</name>
        <dbReference type="ChEBI" id="CHEBI:18420"/>
        <label>5</label>
    </ligand>
</feature>
<feature type="binding site" evidence="2">
    <location>
        <position position="28"/>
    </location>
    <ligand>
        <name>Mg(2+)</name>
        <dbReference type="ChEBI" id="CHEBI:18420"/>
        <label>3</label>
    </ligand>
</feature>
<keyword evidence="2" id="KW-0479">Metal-binding</keyword>
<feature type="binding site" evidence="2">
    <location>
        <begin position="119"/>
        <end position="120"/>
    </location>
    <ligand>
        <name>ATP</name>
        <dbReference type="ChEBI" id="CHEBI:30616"/>
    </ligand>
</feature>
<feature type="binding site" evidence="2">
    <location>
        <position position="73"/>
    </location>
    <ligand>
        <name>Mg(2+)</name>
        <dbReference type="ChEBI" id="CHEBI:18420"/>
        <label>2</label>
    </ligand>
</feature>
<dbReference type="GO" id="GO:0009030">
    <property type="term" value="F:thiamine-phosphate kinase activity"/>
    <property type="evidence" value="ECO:0007669"/>
    <property type="project" value="UniProtKB-EC"/>
</dbReference>
<keyword evidence="1 2" id="KW-0784">Thiamine biosynthesis</keyword>
<comment type="similarity">
    <text evidence="2">Belongs to the thiamine-monophosphate kinase family.</text>
</comment>
<feature type="binding site" evidence="2">
    <location>
        <position position="120"/>
    </location>
    <ligand>
        <name>Mg(2+)</name>
        <dbReference type="ChEBI" id="CHEBI:18420"/>
        <label>1</label>
    </ligand>
</feature>
<feature type="binding site" evidence="2">
    <location>
        <position position="211"/>
    </location>
    <ligand>
        <name>ATP</name>
        <dbReference type="ChEBI" id="CHEBI:30616"/>
    </ligand>
</feature>
<feature type="binding site" evidence="2">
    <location>
        <position position="28"/>
    </location>
    <ligand>
        <name>Mg(2+)</name>
        <dbReference type="ChEBI" id="CHEBI:18420"/>
        <label>4</label>
    </ligand>
</feature>
<comment type="catalytic activity">
    <reaction evidence="2">
        <text>thiamine phosphate + ATP = thiamine diphosphate + ADP</text>
        <dbReference type="Rhea" id="RHEA:15913"/>
        <dbReference type="ChEBI" id="CHEBI:30616"/>
        <dbReference type="ChEBI" id="CHEBI:37575"/>
        <dbReference type="ChEBI" id="CHEBI:58937"/>
        <dbReference type="ChEBI" id="CHEBI:456216"/>
        <dbReference type="EC" id="2.7.4.16"/>
    </reaction>
</comment>
<dbReference type="NCBIfam" id="TIGR01379">
    <property type="entry name" value="thiL"/>
    <property type="match status" value="1"/>
</dbReference>
<evidence type="ECO:0000259" key="4">
    <source>
        <dbReference type="Pfam" id="PF02769"/>
    </source>
</evidence>
<evidence type="ECO:0000313" key="5">
    <source>
        <dbReference type="EMBL" id="WDE13294.1"/>
    </source>
</evidence>
<dbReference type="InterPro" id="IPR036676">
    <property type="entry name" value="PurM-like_C_sf"/>
</dbReference>
<feature type="binding site" evidence="2">
    <location>
        <position position="45"/>
    </location>
    <ligand>
        <name>Mg(2+)</name>
        <dbReference type="ChEBI" id="CHEBI:18420"/>
        <label>1</label>
    </ligand>
</feature>
<evidence type="ECO:0000256" key="1">
    <source>
        <dbReference type="ARBA" id="ARBA00022977"/>
    </source>
</evidence>
<name>A0ABY7VHU3_9GAMM</name>
<dbReference type="PIRSF" id="PIRSF005303">
    <property type="entry name" value="Thiam_monoph_kin"/>
    <property type="match status" value="1"/>
</dbReference>
<feature type="binding site" evidence="2">
    <location>
        <position position="144"/>
    </location>
    <ligand>
        <name>ATP</name>
        <dbReference type="ChEBI" id="CHEBI:30616"/>
    </ligand>
</feature>
<keyword evidence="2" id="KW-0067">ATP-binding</keyword>
<dbReference type="CDD" id="cd02194">
    <property type="entry name" value="ThiL"/>
    <property type="match status" value="1"/>
</dbReference>
<gene>
    <name evidence="2 5" type="primary">thiL</name>
    <name evidence="5" type="ORF">H3N35_07595</name>
</gene>
<feature type="binding site" evidence="2">
    <location>
        <position position="44"/>
    </location>
    <ligand>
        <name>Mg(2+)</name>
        <dbReference type="ChEBI" id="CHEBI:18420"/>
        <label>1</label>
    </ligand>
</feature>
<dbReference type="EMBL" id="CP059693">
    <property type="protein sequence ID" value="WDE13294.1"/>
    <property type="molecule type" value="Genomic_DNA"/>
</dbReference>
<feature type="binding site" evidence="2">
    <location>
        <position position="315"/>
    </location>
    <ligand>
        <name>substrate</name>
    </ligand>
</feature>
<dbReference type="RefSeq" id="WP_274053646.1">
    <property type="nucleotide sequence ID" value="NZ_CP059693.1"/>
</dbReference>
<feature type="binding site" evidence="2">
    <location>
        <position position="260"/>
    </location>
    <ligand>
        <name>substrate</name>
    </ligand>
</feature>